<keyword evidence="1" id="KW-1133">Transmembrane helix</keyword>
<gene>
    <name evidence="2" type="primary">Acey_s0157.g3191</name>
    <name evidence="2" type="synonym">Acey-F49F1.14</name>
    <name evidence="2" type="ORF">Y032_0157g3191</name>
</gene>
<keyword evidence="1" id="KW-0472">Membrane</keyword>
<feature type="transmembrane region" description="Helical" evidence="1">
    <location>
        <begin position="118"/>
        <end position="139"/>
    </location>
</feature>
<evidence type="ECO:0000313" key="2">
    <source>
        <dbReference type="EMBL" id="EYB95652.1"/>
    </source>
</evidence>
<keyword evidence="3" id="KW-1185">Reference proteome</keyword>
<dbReference type="EMBL" id="JARK01001493">
    <property type="protein sequence ID" value="EYB95652.1"/>
    <property type="molecule type" value="Genomic_DNA"/>
</dbReference>
<comment type="caution">
    <text evidence="2">The sequence shown here is derived from an EMBL/GenBank/DDBJ whole genome shotgun (WGS) entry which is preliminary data.</text>
</comment>
<dbReference type="Proteomes" id="UP000024635">
    <property type="component" value="Unassembled WGS sequence"/>
</dbReference>
<dbReference type="AlphaFoldDB" id="A0A016SYY7"/>
<feature type="transmembrane region" description="Helical" evidence="1">
    <location>
        <begin position="44"/>
        <end position="62"/>
    </location>
</feature>
<dbReference type="Pfam" id="PF10853">
    <property type="entry name" value="DUF2650"/>
    <property type="match status" value="1"/>
</dbReference>
<reference evidence="3" key="1">
    <citation type="journal article" date="2015" name="Nat. Genet.">
        <title>The genome and transcriptome of the zoonotic hookworm Ancylostoma ceylanicum identify infection-specific gene families.</title>
        <authorList>
            <person name="Schwarz E.M."/>
            <person name="Hu Y."/>
            <person name="Antoshechkin I."/>
            <person name="Miller M.M."/>
            <person name="Sternberg P.W."/>
            <person name="Aroian R.V."/>
        </authorList>
    </citation>
    <scope>NUCLEOTIDE SEQUENCE</scope>
    <source>
        <strain evidence="3">HY135</strain>
    </source>
</reference>
<protein>
    <submittedName>
        <fullName evidence="2">Uncharacterized protein</fullName>
    </submittedName>
</protein>
<feature type="transmembrane region" description="Helical" evidence="1">
    <location>
        <begin position="95"/>
        <end position="111"/>
    </location>
</feature>
<organism evidence="2 3">
    <name type="scientific">Ancylostoma ceylanicum</name>
    <dbReference type="NCBI Taxonomy" id="53326"/>
    <lineage>
        <taxon>Eukaryota</taxon>
        <taxon>Metazoa</taxon>
        <taxon>Ecdysozoa</taxon>
        <taxon>Nematoda</taxon>
        <taxon>Chromadorea</taxon>
        <taxon>Rhabditida</taxon>
        <taxon>Rhabditina</taxon>
        <taxon>Rhabditomorpha</taxon>
        <taxon>Strongyloidea</taxon>
        <taxon>Ancylostomatidae</taxon>
        <taxon>Ancylostomatinae</taxon>
        <taxon>Ancylostoma</taxon>
    </lineage>
</organism>
<name>A0A016SYY7_9BILA</name>
<accession>A0A016SYY7</accession>
<dbReference type="OrthoDB" id="5856120at2759"/>
<dbReference type="PANTHER" id="PTHR34149:SF12">
    <property type="entry name" value="MEMBRANE PROTEIN UL56"/>
    <property type="match status" value="1"/>
</dbReference>
<keyword evidence="1" id="KW-0812">Transmembrane</keyword>
<dbReference type="PANTHER" id="PTHR34149">
    <property type="entry name" value="PROTEIN CBG11905-RELATED"/>
    <property type="match status" value="1"/>
</dbReference>
<dbReference type="InterPro" id="IPR022559">
    <property type="entry name" value="SUP-1-like"/>
</dbReference>
<proteinExistence type="predicted"/>
<sequence length="156" mass="17393">MSVEPEPHAFVWSRHHSHRGSSRHYEYLLGEADTLCLLPSSMRLLCTILCALLICSLAAAIFNSLQGNSHGSASYCKRPEESFTPKVLCPRETMFFYYMCCTPAAGAHVVCCAQVRVWLLIAIVCVTLSCVIGLSYTIFRYCCICDKEDDIIPTSL</sequence>
<evidence type="ECO:0000313" key="3">
    <source>
        <dbReference type="Proteomes" id="UP000024635"/>
    </source>
</evidence>
<evidence type="ECO:0000256" key="1">
    <source>
        <dbReference type="SAM" id="Phobius"/>
    </source>
</evidence>